<dbReference type="Gene3D" id="2.40.50.140">
    <property type="entry name" value="Nucleic acid-binding proteins"/>
    <property type="match status" value="1"/>
</dbReference>
<sequence length="82" mass="8951">MAPKTGVVKWFNEVQGHGFITQDYGGPDLFVRHTSVNVACRGLGRGVLHEGDLVSFEVAQTPKGLAAVSITERFFSPTRKAY</sequence>
<proteinExistence type="predicted"/>
<feature type="domain" description="CSD" evidence="3">
    <location>
        <begin position="3"/>
        <end position="72"/>
    </location>
</feature>
<organism evidence="4 5">
    <name type="scientific">Rhizoctonia solani</name>
    <dbReference type="NCBI Taxonomy" id="456999"/>
    <lineage>
        <taxon>Eukaryota</taxon>
        <taxon>Fungi</taxon>
        <taxon>Dikarya</taxon>
        <taxon>Basidiomycota</taxon>
        <taxon>Agaricomycotina</taxon>
        <taxon>Agaricomycetes</taxon>
        <taxon>Cantharellales</taxon>
        <taxon>Ceratobasidiaceae</taxon>
        <taxon>Rhizoctonia</taxon>
    </lineage>
</organism>
<dbReference type="PROSITE" id="PS51857">
    <property type="entry name" value="CSD_2"/>
    <property type="match status" value="1"/>
</dbReference>
<name>A0A8H3DIF7_9AGAM</name>
<evidence type="ECO:0000313" key="4">
    <source>
        <dbReference type="EMBL" id="CAE6532367.1"/>
    </source>
</evidence>
<comment type="subcellular location">
    <subcellularLocation>
        <location evidence="1">Cytoplasm</location>
    </subcellularLocation>
</comment>
<dbReference type="AlphaFoldDB" id="A0A8H3DIF7"/>
<keyword evidence="2" id="KW-0963">Cytoplasm</keyword>
<dbReference type="PRINTS" id="PR00050">
    <property type="entry name" value="COLDSHOCK"/>
</dbReference>
<evidence type="ECO:0000259" key="3">
    <source>
        <dbReference type="PROSITE" id="PS51857"/>
    </source>
</evidence>
<dbReference type="InterPro" id="IPR002059">
    <property type="entry name" value="CSP_DNA-bd"/>
</dbReference>
<dbReference type="GO" id="GO:0003676">
    <property type="term" value="F:nucleic acid binding"/>
    <property type="evidence" value="ECO:0007669"/>
    <property type="project" value="InterPro"/>
</dbReference>
<dbReference type="InterPro" id="IPR012340">
    <property type="entry name" value="NA-bd_OB-fold"/>
</dbReference>
<dbReference type="Proteomes" id="UP000663850">
    <property type="component" value="Unassembled WGS sequence"/>
</dbReference>
<dbReference type="InterPro" id="IPR012156">
    <property type="entry name" value="Cold_shock_CspA"/>
</dbReference>
<dbReference type="SMART" id="SM00357">
    <property type="entry name" value="CSP"/>
    <property type="match status" value="1"/>
</dbReference>
<dbReference type="GO" id="GO:0005737">
    <property type="term" value="C:cytoplasm"/>
    <property type="evidence" value="ECO:0007669"/>
    <property type="project" value="UniProtKB-SubCell"/>
</dbReference>
<comment type="caution">
    <text evidence="4">The sequence shown here is derived from an EMBL/GenBank/DDBJ whole genome shotgun (WGS) entry which is preliminary data.</text>
</comment>
<protein>
    <recommendedName>
        <fullName evidence="3">CSD domain-containing protein</fullName>
    </recommendedName>
</protein>
<dbReference type="PIRSF" id="PIRSF002599">
    <property type="entry name" value="Cold_shock_A"/>
    <property type="match status" value="1"/>
</dbReference>
<reference evidence="4" key="1">
    <citation type="submission" date="2021-01" db="EMBL/GenBank/DDBJ databases">
        <authorList>
            <person name="Kaushik A."/>
        </authorList>
    </citation>
    <scope>NUCLEOTIDE SEQUENCE</scope>
    <source>
        <strain evidence="4">Type strain: AG8-Rh-89/</strain>
    </source>
</reference>
<dbReference type="EMBL" id="CAJMWZ010007036">
    <property type="protein sequence ID" value="CAE6532367.1"/>
    <property type="molecule type" value="Genomic_DNA"/>
</dbReference>
<evidence type="ECO:0000256" key="2">
    <source>
        <dbReference type="ARBA" id="ARBA00022490"/>
    </source>
</evidence>
<dbReference type="PANTHER" id="PTHR11544">
    <property type="entry name" value="COLD SHOCK DOMAIN CONTAINING PROTEINS"/>
    <property type="match status" value="1"/>
</dbReference>
<dbReference type="CDD" id="cd04458">
    <property type="entry name" value="CSP_CDS"/>
    <property type="match status" value="1"/>
</dbReference>
<dbReference type="Pfam" id="PF00313">
    <property type="entry name" value="CSD"/>
    <property type="match status" value="1"/>
</dbReference>
<evidence type="ECO:0000256" key="1">
    <source>
        <dbReference type="ARBA" id="ARBA00004496"/>
    </source>
</evidence>
<accession>A0A8H3DIF7</accession>
<dbReference type="InterPro" id="IPR050181">
    <property type="entry name" value="Cold_shock_domain"/>
</dbReference>
<dbReference type="InterPro" id="IPR011129">
    <property type="entry name" value="CSD"/>
</dbReference>
<dbReference type="SUPFAM" id="SSF50249">
    <property type="entry name" value="Nucleic acid-binding proteins"/>
    <property type="match status" value="1"/>
</dbReference>
<gene>
    <name evidence="4" type="ORF">RDB_LOCUS133827</name>
</gene>
<evidence type="ECO:0000313" key="5">
    <source>
        <dbReference type="Proteomes" id="UP000663850"/>
    </source>
</evidence>